<evidence type="ECO:0000313" key="3">
    <source>
        <dbReference type="EMBL" id="SLM10776.1"/>
    </source>
</evidence>
<dbReference type="PANTHER" id="PTHR18964:SF149">
    <property type="entry name" value="BIFUNCTIONAL UDP-N-ACETYLGLUCOSAMINE 2-EPIMERASE_N-ACETYLMANNOSAMINE KINASE"/>
    <property type="match status" value="1"/>
</dbReference>
<dbReference type="PANTHER" id="PTHR18964">
    <property type="entry name" value="ROK (REPRESSOR, ORF, KINASE) FAMILY"/>
    <property type="match status" value="1"/>
</dbReference>
<dbReference type="InterPro" id="IPR043129">
    <property type="entry name" value="ATPase_NBD"/>
</dbReference>
<gene>
    <name evidence="3" type="ORF">SPIROBIBN47_150113</name>
</gene>
<sequence length="427" mass="46008">MTHEEQHPERAHLIRERNQRLVLRLIFRTGILSQSKAVQRTGLKAPTVFRIFSDLEREGLIEAVSEPSSRSPKNRKKGRRPVNYRIRSSAAYVVGIDFWARSAAAIIQDFAGNLVAERGVCFASPPSAEDALDIIANLIRDMLVESSIDRSKLLGIGVGAPGSVSVSSGVVQFYARIPGMNEFPLGERLRSLFSVPVIVTNNASIVALAEERYGQARGVSSLFLFLVRAGVGGAFIQNGKLVSDRSRTAFEVGHLSIDPSGLACSCGNRGCLELYLNEETVCTALSQIEPCAGIEDAERILSANNPEVDAALKPILEISAHAVRDIRRLLAPEAVLIVTRSKSLSEHIAQAASADFERNDQRFGPPGARIIASEYNPVLACKAACDLVYEEYFAHGFGEGSGFPGGGFMGGSQQRSAGQQPSGAQAE</sequence>
<dbReference type="AlphaFoldDB" id="A0A3P3XGJ1"/>
<organism evidence="3">
    <name type="scientific">uncultured spirochete</name>
    <dbReference type="NCBI Taxonomy" id="156406"/>
    <lineage>
        <taxon>Bacteria</taxon>
        <taxon>Pseudomonadati</taxon>
        <taxon>Spirochaetota</taxon>
        <taxon>Spirochaetia</taxon>
        <taxon>Spirochaetales</taxon>
        <taxon>environmental samples</taxon>
    </lineage>
</organism>
<accession>A0A3P3XGJ1</accession>
<comment type="similarity">
    <text evidence="1">Belongs to the ROK (NagC/XylR) family.</text>
</comment>
<name>A0A3P3XGJ1_9SPIR</name>
<protein>
    <submittedName>
        <fullName evidence="3">Putative ROK family protein</fullName>
    </submittedName>
</protein>
<dbReference type="InterPro" id="IPR036388">
    <property type="entry name" value="WH-like_DNA-bd_sf"/>
</dbReference>
<evidence type="ECO:0000256" key="2">
    <source>
        <dbReference type="SAM" id="MobiDB-lite"/>
    </source>
</evidence>
<dbReference type="InterPro" id="IPR036390">
    <property type="entry name" value="WH_DNA-bd_sf"/>
</dbReference>
<dbReference type="Gene3D" id="3.30.420.40">
    <property type="match status" value="2"/>
</dbReference>
<feature type="compositionally biased region" description="Polar residues" evidence="2">
    <location>
        <begin position="412"/>
        <end position="427"/>
    </location>
</feature>
<evidence type="ECO:0000256" key="1">
    <source>
        <dbReference type="ARBA" id="ARBA00006479"/>
    </source>
</evidence>
<dbReference type="SUPFAM" id="SSF53067">
    <property type="entry name" value="Actin-like ATPase domain"/>
    <property type="match status" value="1"/>
</dbReference>
<dbReference type="InterPro" id="IPR000600">
    <property type="entry name" value="ROK"/>
</dbReference>
<dbReference type="EMBL" id="FWDM01000007">
    <property type="protein sequence ID" value="SLM10776.1"/>
    <property type="molecule type" value="Genomic_DNA"/>
</dbReference>
<dbReference type="Gene3D" id="1.10.10.10">
    <property type="entry name" value="Winged helix-like DNA-binding domain superfamily/Winged helix DNA-binding domain"/>
    <property type="match status" value="1"/>
</dbReference>
<proteinExistence type="inferred from homology"/>
<dbReference type="Pfam" id="PF00480">
    <property type="entry name" value="ROK"/>
    <property type="match status" value="1"/>
</dbReference>
<dbReference type="SUPFAM" id="SSF46785">
    <property type="entry name" value="Winged helix' DNA-binding domain"/>
    <property type="match status" value="1"/>
</dbReference>
<reference evidence="3" key="1">
    <citation type="submission" date="2017-02" db="EMBL/GenBank/DDBJ databases">
        <authorList>
            <person name="Regsiter A."/>
            <person name="William W."/>
        </authorList>
    </citation>
    <scope>NUCLEOTIDE SEQUENCE</scope>
    <source>
        <strain evidence="3">Bib</strain>
    </source>
</reference>
<feature type="region of interest" description="Disordered" evidence="2">
    <location>
        <begin position="405"/>
        <end position="427"/>
    </location>
</feature>